<dbReference type="KEGG" id="mea:Mex_2p1278"/>
<dbReference type="RefSeq" id="WP_003595984.1">
    <property type="nucleotide sequence ID" value="NC_012811.1"/>
</dbReference>
<dbReference type="OrthoDB" id="5677277at2"/>
<dbReference type="Proteomes" id="UP000009081">
    <property type="component" value="Plasmid megaplasmid"/>
</dbReference>
<dbReference type="SUPFAM" id="SSF117074">
    <property type="entry name" value="Hypothetical protein PA1324"/>
    <property type="match status" value="1"/>
</dbReference>
<dbReference type="AlphaFoldDB" id="C5B6D7"/>
<reference evidence="2 3" key="1">
    <citation type="journal article" date="2009" name="PLoS ONE">
        <title>Methylobacterium genome sequences: a reference blueprint to investigate microbial metabolism of C1 compounds from natural and industrial sources.</title>
        <authorList>
            <person name="Vuilleumier S."/>
            <person name="Chistoserdova L."/>
            <person name="Lee M.-C."/>
            <person name="Bringel F."/>
            <person name="Lajus A."/>
            <person name="Zhou Y."/>
            <person name="Gourion B."/>
            <person name="Barbe V."/>
            <person name="Chang J."/>
            <person name="Cruveiller S."/>
            <person name="Dossat C."/>
            <person name="Gillett W."/>
            <person name="Gruffaz C."/>
            <person name="Haugen E."/>
            <person name="Hourcade E."/>
            <person name="Levy R."/>
            <person name="Mangenot S."/>
            <person name="Muller E."/>
            <person name="Nadalig T."/>
            <person name="Pagni M."/>
            <person name="Penny C."/>
            <person name="Peyraud R."/>
            <person name="Robinson D.G."/>
            <person name="Roche D."/>
            <person name="Rouy Z."/>
            <person name="Saenampechek C."/>
            <person name="Salvignol G."/>
            <person name="Vallenet D."/>
            <person name="Wu Z."/>
            <person name="Marx C.J."/>
            <person name="Vorholt J.A."/>
            <person name="Olson M.V."/>
            <person name="Kaul R."/>
            <person name="Weissenbach J."/>
            <person name="Medigue C."/>
            <person name="Lidstrom M.E."/>
        </authorList>
    </citation>
    <scope>NUCLEOTIDE SEQUENCE [LARGE SCALE GENOMIC DNA]</scope>
    <source>
        <strain evidence="3">ATCC 14718 / DSM 1338 / JCM 2805 / NCIMB 9133 / AM1</strain>
    </source>
</reference>
<dbReference type="HOGENOM" id="CLU_1325089_0_0_5"/>
<evidence type="ECO:0000313" key="3">
    <source>
        <dbReference type="Proteomes" id="UP000009081"/>
    </source>
</evidence>
<evidence type="ECO:0000313" key="2">
    <source>
        <dbReference type="EMBL" id="ACS44019.1"/>
    </source>
</evidence>
<organism evidence="2 3">
    <name type="scientific">Methylorubrum extorquens (strain ATCC 14718 / DSM 1338 / JCM 2805 / NCIMB 9133 / AM1)</name>
    <name type="common">Methylobacterium extorquens</name>
    <dbReference type="NCBI Taxonomy" id="272630"/>
    <lineage>
        <taxon>Bacteria</taxon>
        <taxon>Pseudomonadati</taxon>
        <taxon>Pseudomonadota</taxon>
        <taxon>Alphaproteobacteria</taxon>
        <taxon>Hyphomicrobiales</taxon>
        <taxon>Methylobacteriaceae</taxon>
        <taxon>Methylorubrum</taxon>
    </lineage>
</organism>
<protein>
    <recommendedName>
        <fullName evidence="4">Carboxypeptidase regulatory-like domain-containing protein</fullName>
    </recommendedName>
</protein>
<sequence length="207" mass="22604">MNAARLLLTVFVGAHLSACASERMAKGPAPLASFSALDEDAAARKQAQASAEHPAAPPRVKVDVEFDGADASRIAMPGYTRIVGSAKMVLNIGTLHAQGEVMLVPYTEYARARYRTLFKGLRCFSDPDAFLVTDPRYGNYIRKATIDQQGRFAFDRVYPGRYWVEATFENLNELDRDYKPRLCTSVGHVEVPDGGEAVVDFSAGPGL</sequence>
<proteinExistence type="predicted"/>
<keyword evidence="3" id="KW-1185">Reference proteome</keyword>
<evidence type="ECO:0008006" key="4">
    <source>
        <dbReference type="Google" id="ProtNLM"/>
    </source>
</evidence>
<feature type="signal peptide" evidence="1">
    <location>
        <begin position="1"/>
        <end position="20"/>
    </location>
</feature>
<accession>C5B6D7</accession>
<keyword evidence="2" id="KW-0614">Plasmid</keyword>
<name>C5B6D7_METEA</name>
<gene>
    <name evidence="2" type="ordered locus">MexAM1_META2p1278</name>
</gene>
<feature type="chain" id="PRO_5002948355" description="Carboxypeptidase regulatory-like domain-containing protein" evidence="1">
    <location>
        <begin position="21"/>
        <end position="207"/>
    </location>
</feature>
<geneLocation type="plasmid" evidence="2 3">
    <name>megaplasmid</name>
</geneLocation>
<dbReference type="EMBL" id="CP001511">
    <property type="protein sequence ID" value="ACS44019.1"/>
    <property type="molecule type" value="Genomic_DNA"/>
</dbReference>
<keyword evidence="1" id="KW-0732">Signal</keyword>
<evidence type="ECO:0000256" key="1">
    <source>
        <dbReference type="SAM" id="SignalP"/>
    </source>
</evidence>